<keyword evidence="3" id="KW-0540">Nuclease</keyword>
<keyword evidence="2" id="KW-1277">Toxin-antitoxin system</keyword>
<evidence type="ECO:0000256" key="5">
    <source>
        <dbReference type="ARBA" id="ARBA00022801"/>
    </source>
</evidence>
<dbReference type="InterPro" id="IPR038570">
    <property type="entry name" value="HicA_sf"/>
</dbReference>
<reference evidence="8" key="1">
    <citation type="submission" date="2019-02" db="EMBL/GenBank/DDBJ databases">
        <authorList>
            <person name="Gruber-Vodicka R. H."/>
            <person name="Seah K. B. B."/>
        </authorList>
    </citation>
    <scope>NUCLEOTIDE SEQUENCE</scope>
    <source>
        <strain evidence="8">BECK_DK47</strain>
    </source>
</reference>
<dbReference type="GO" id="GO:0003729">
    <property type="term" value="F:mRNA binding"/>
    <property type="evidence" value="ECO:0007669"/>
    <property type="project" value="InterPro"/>
</dbReference>
<dbReference type="InterPro" id="IPR012933">
    <property type="entry name" value="HicA_mRNA_interferase"/>
</dbReference>
<evidence type="ECO:0000256" key="2">
    <source>
        <dbReference type="ARBA" id="ARBA00022649"/>
    </source>
</evidence>
<keyword evidence="4" id="KW-0255">Endonuclease</keyword>
<evidence type="ECO:0000256" key="1">
    <source>
        <dbReference type="ARBA" id="ARBA00006620"/>
    </source>
</evidence>
<sequence>MPPLGPTPRKKLIQTLRSAGFDGPYAGGKHAFMLKEDRTLTLPNPHRGDIGRELLARILRQAGISKEEWERIE</sequence>
<dbReference type="AlphaFoldDB" id="A0A450SBW7"/>
<gene>
    <name evidence="8" type="ORF">BECKDK2373B_GA0170837_10265</name>
</gene>
<keyword evidence="5" id="KW-0378">Hydrolase</keyword>
<organism evidence="8">
    <name type="scientific">Candidatus Kentrum sp. DK</name>
    <dbReference type="NCBI Taxonomy" id="2126562"/>
    <lineage>
        <taxon>Bacteria</taxon>
        <taxon>Pseudomonadati</taxon>
        <taxon>Pseudomonadota</taxon>
        <taxon>Gammaproteobacteria</taxon>
        <taxon>Candidatus Kentrum</taxon>
    </lineage>
</organism>
<protein>
    <submittedName>
        <fullName evidence="8">Predicted RNA binding protein YcfA, dsRBD-like fold, HicA-like mRNA interferase family</fullName>
    </submittedName>
</protein>
<dbReference type="EMBL" id="CAADEX010000026">
    <property type="protein sequence ID" value="VFJ49762.1"/>
    <property type="molecule type" value="Genomic_DNA"/>
</dbReference>
<dbReference type="Pfam" id="PF07927">
    <property type="entry name" value="HicA_toxin"/>
    <property type="match status" value="1"/>
</dbReference>
<dbReference type="SUPFAM" id="SSF54786">
    <property type="entry name" value="YcfA/nrd intein domain"/>
    <property type="match status" value="1"/>
</dbReference>
<evidence type="ECO:0000256" key="7">
    <source>
        <dbReference type="ARBA" id="ARBA00023016"/>
    </source>
</evidence>
<comment type="similarity">
    <text evidence="1">Belongs to the HicA mRNA interferase family.</text>
</comment>
<evidence type="ECO:0000256" key="6">
    <source>
        <dbReference type="ARBA" id="ARBA00022884"/>
    </source>
</evidence>
<keyword evidence="6" id="KW-0694">RNA-binding</keyword>
<evidence type="ECO:0000256" key="4">
    <source>
        <dbReference type="ARBA" id="ARBA00022759"/>
    </source>
</evidence>
<dbReference type="GO" id="GO:0016787">
    <property type="term" value="F:hydrolase activity"/>
    <property type="evidence" value="ECO:0007669"/>
    <property type="project" value="UniProtKB-KW"/>
</dbReference>
<evidence type="ECO:0000256" key="3">
    <source>
        <dbReference type="ARBA" id="ARBA00022722"/>
    </source>
</evidence>
<accession>A0A450SBW7</accession>
<evidence type="ECO:0000313" key="8">
    <source>
        <dbReference type="EMBL" id="VFJ49762.1"/>
    </source>
</evidence>
<keyword evidence="7" id="KW-0346">Stress response</keyword>
<name>A0A450SBW7_9GAMM</name>
<dbReference type="Gene3D" id="3.30.920.30">
    <property type="entry name" value="Hypothetical protein"/>
    <property type="match status" value="1"/>
</dbReference>
<proteinExistence type="inferred from homology"/>
<dbReference type="GO" id="GO:0004519">
    <property type="term" value="F:endonuclease activity"/>
    <property type="evidence" value="ECO:0007669"/>
    <property type="project" value="UniProtKB-KW"/>
</dbReference>